<protein>
    <recommendedName>
        <fullName evidence="3">F-box domain-containing protein</fullName>
    </recommendedName>
</protein>
<keyword evidence="2" id="KW-1185">Reference proteome</keyword>
<dbReference type="AlphaFoldDB" id="A0A0S4KKN8"/>
<dbReference type="OMA" id="WVGCVQR"/>
<sequence>MRFISKGMTEFQQLSSNDVRKLISSYCFGTQSEREGIARAQPEIFQEDLLESLEEARSLMTSTGVAYDESEKLFSALMRQLDLPSEASAHRGGDEAADRDAPLPSQVAEMGKGQNICRREFDLLLEALLKDGPPPPAGSDEDLHARLEPQQLATSSSSSSWICRHAPLTLHILSFLPAEDLLSTCEDTCSVWRKWLCDEKTTAGPFWIGVVQREFPEQLMAVLSAPSASPESDPLDQDWRTIAMIGVCNADGTTNGLLDELAGVNNDAEALVEDGEDNVEALG</sequence>
<name>A0A0S4KKN8_BODSA</name>
<dbReference type="Gene3D" id="1.20.1280.50">
    <property type="match status" value="1"/>
</dbReference>
<evidence type="ECO:0000313" key="2">
    <source>
        <dbReference type="Proteomes" id="UP000051952"/>
    </source>
</evidence>
<dbReference type="EMBL" id="CYKH01002252">
    <property type="protein sequence ID" value="CUI15568.1"/>
    <property type="molecule type" value="Genomic_DNA"/>
</dbReference>
<proteinExistence type="predicted"/>
<dbReference type="SUPFAM" id="SSF81383">
    <property type="entry name" value="F-box domain"/>
    <property type="match status" value="1"/>
</dbReference>
<gene>
    <name evidence="1" type="ORF">BSAL_48455</name>
</gene>
<dbReference type="OrthoDB" id="272395at2759"/>
<reference evidence="2" key="1">
    <citation type="submission" date="2015-09" db="EMBL/GenBank/DDBJ databases">
        <authorList>
            <consortium name="Pathogen Informatics"/>
        </authorList>
    </citation>
    <scope>NUCLEOTIDE SEQUENCE [LARGE SCALE GENOMIC DNA]</scope>
    <source>
        <strain evidence="2">Lake Konstanz</strain>
    </source>
</reference>
<organism evidence="1 2">
    <name type="scientific">Bodo saltans</name>
    <name type="common">Flagellated protozoan</name>
    <dbReference type="NCBI Taxonomy" id="75058"/>
    <lineage>
        <taxon>Eukaryota</taxon>
        <taxon>Discoba</taxon>
        <taxon>Euglenozoa</taxon>
        <taxon>Kinetoplastea</taxon>
        <taxon>Metakinetoplastina</taxon>
        <taxon>Eubodonida</taxon>
        <taxon>Bodonidae</taxon>
        <taxon>Bodo</taxon>
    </lineage>
</organism>
<dbReference type="Proteomes" id="UP000051952">
    <property type="component" value="Unassembled WGS sequence"/>
</dbReference>
<evidence type="ECO:0008006" key="3">
    <source>
        <dbReference type="Google" id="ProtNLM"/>
    </source>
</evidence>
<dbReference type="VEuPathDB" id="TriTrypDB:BSAL_48455"/>
<dbReference type="InterPro" id="IPR036047">
    <property type="entry name" value="F-box-like_dom_sf"/>
</dbReference>
<accession>A0A0S4KKN8</accession>
<evidence type="ECO:0000313" key="1">
    <source>
        <dbReference type="EMBL" id="CUI15568.1"/>
    </source>
</evidence>